<feature type="transmembrane region" description="Helical" evidence="1">
    <location>
        <begin position="21"/>
        <end position="42"/>
    </location>
</feature>
<dbReference type="PANTHER" id="PTHR34220:SF9">
    <property type="entry name" value="SIGNAL TRANSDUCTION HISTIDINE KINASE INTERNAL REGION DOMAIN-CONTAINING PROTEIN"/>
    <property type="match status" value="1"/>
</dbReference>
<gene>
    <name evidence="4" type="ORF">CAL65_21380</name>
</gene>
<dbReference type="PANTHER" id="PTHR34220">
    <property type="entry name" value="SENSOR HISTIDINE KINASE YPDA"/>
    <property type="match status" value="1"/>
</dbReference>
<evidence type="ECO:0000259" key="2">
    <source>
        <dbReference type="Pfam" id="PF02518"/>
    </source>
</evidence>
<dbReference type="GO" id="GO:0016020">
    <property type="term" value="C:membrane"/>
    <property type="evidence" value="ECO:0007669"/>
    <property type="project" value="InterPro"/>
</dbReference>
<keyword evidence="1" id="KW-0472">Membrane</keyword>
<dbReference type="Proteomes" id="UP000256763">
    <property type="component" value="Unassembled WGS sequence"/>
</dbReference>
<dbReference type="GO" id="GO:0000155">
    <property type="term" value="F:phosphorelay sensor kinase activity"/>
    <property type="evidence" value="ECO:0007669"/>
    <property type="project" value="InterPro"/>
</dbReference>
<dbReference type="InterPro" id="IPR010559">
    <property type="entry name" value="Sig_transdc_His_kin_internal"/>
</dbReference>
<evidence type="ECO:0000256" key="1">
    <source>
        <dbReference type="SAM" id="Phobius"/>
    </source>
</evidence>
<accession>A0A3E0WHU0</accession>
<feature type="transmembrane region" description="Helical" evidence="1">
    <location>
        <begin position="48"/>
        <end position="66"/>
    </location>
</feature>
<feature type="domain" description="Signal transduction histidine kinase internal region" evidence="3">
    <location>
        <begin position="164"/>
        <end position="242"/>
    </location>
</feature>
<evidence type="ECO:0000313" key="5">
    <source>
        <dbReference type="Proteomes" id="UP000256763"/>
    </source>
</evidence>
<dbReference type="InterPro" id="IPR050640">
    <property type="entry name" value="Bact_2-comp_sensor_kinase"/>
</dbReference>
<reference evidence="5" key="1">
    <citation type="submission" date="2017-05" db="EMBL/GenBank/DDBJ databases">
        <authorList>
            <person name="Sharma S."/>
            <person name="Sidhu C."/>
            <person name="Pinnaka A.K."/>
        </authorList>
    </citation>
    <scope>NUCLEOTIDE SEQUENCE [LARGE SCALE GENOMIC DNA]</scope>
    <source>
        <strain evidence="5">AK93</strain>
    </source>
</reference>
<feature type="transmembrane region" description="Helical" evidence="1">
    <location>
        <begin position="114"/>
        <end position="135"/>
    </location>
</feature>
<name>A0A3E0WHU0_9GAMM</name>
<dbReference type="OrthoDB" id="2514702at2"/>
<organism evidence="4 5">
    <name type="scientific">Alkalilimnicola ehrlichii</name>
    <dbReference type="NCBI Taxonomy" id="351052"/>
    <lineage>
        <taxon>Bacteria</taxon>
        <taxon>Pseudomonadati</taxon>
        <taxon>Pseudomonadota</taxon>
        <taxon>Gammaproteobacteria</taxon>
        <taxon>Chromatiales</taxon>
        <taxon>Ectothiorhodospiraceae</taxon>
        <taxon>Alkalilimnicola</taxon>
    </lineage>
</organism>
<dbReference type="InterPro" id="IPR003594">
    <property type="entry name" value="HATPase_dom"/>
</dbReference>
<dbReference type="Pfam" id="PF02518">
    <property type="entry name" value="HATPase_c"/>
    <property type="match status" value="1"/>
</dbReference>
<dbReference type="InterPro" id="IPR036890">
    <property type="entry name" value="HATPase_C_sf"/>
</dbReference>
<dbReference type="AlphaFoldDB" id="A0A3E0WHU0"/>
<sequence>MHKSNTIVQTKDKPLWFEIPVWVRWGGMVLFNTGIALFLTAIDYGGPLLVNWLFSQCVGLTIFLCVETVLRWIPIGPWLNVGLLFALLVGSILGTGTALLVTGIYRLEELVTQAFWQAVVIGLLFGAGITLFSSYRDRALRTEKDLDEERLKHVSAEKARVETELRLLQAQVEPHFLFNTLALLRSLIVSDPTQGKQLLDHLIDYLRASLTHSRREETSLGDELALLEDYLTIMQFRMGERLRFKIDVPATLRAMPLPPMLLQPLVENAVRHGLEPKTGIGTLEIRARTHAEHIDIEVIDDGIGFGTQTLGGTGLGNVQERLRTLYDGQGRLIVQDNAEGGVTATLRLPNP</sequence>
<comment type="caution">
    <text evidence="4">The sequence shown here is derived from an EMBL/GenBank/DDBJ whole genome shotgun (WGS) entry which is preliminary data.</text>
</comment>
<proteinExistence type="predicted"/>
<keyword evidence="5" id="KW-1185">Reference proteome</keyword>
<feature type="domain" description="Histidine kinase/HSP90-like ATPase" evidence="2">
    <location>
        <begin position="261"/>
        <end position="350"/>
    </location>
</feature>
<evidence type="ECO:0000259" key="3">
    <source>
        <dbReference type="Pfam" id="PF06580"/>
    </source>
</evidence>
<protein>
    <submittedName>
        <fullName evidence="4">Uncharacterized protein</fullName>
    </submittedName>
</protein>
<evidence type="ECO:0000313" key="4">
    <source>
        <dbReference type="EMBL" id="RFA31793.1"/>
    </source>
</evidence>
<feature type="transmembrane region" description="Helical" evidence="1">
    <location>
        <begin position="78"/>
        <end position="102"/>
    </location>
</feature>
<keyword evidence="1" id="KW-0812">Transmembrane</keyword>
<dbReference type="Gene3D" id="3.30.565.10">
    <property type="entry name" value="Histidine kinase-like ATPase, C-terminal domain"/>
    <property type="match status" value="1"/>
</dbReference>
<dbReference type="Pfam" id="PF06580">
    <property type="entry name" value="His_kinase"/>
    <property type="match status" value="1"/>
</dbReference>
<keyword evidence="1" id="KW-1133">Transmembrane helix</keyword>
<dbReference type="SUPFAM" id="SSF55874">
    <property type="entry name" value="ATPase domain of HSP90 chaperone/DNA topoisomerase II/histidine kinase"/>
    <property type="match status" value="1"/>
</dbReference>
<dbReference type="EMBL" id="NFZW01000040">
    <property type="protein sequence ID" value="RFA31793.1"/>
    <property type="molecule type" value="Genomic_DNA"/>
</dbReference>